<protein>
    <submittedName>
        <fullName evidence="3">Uncharacterized protein</fullName>
    </submittedName>
</protein>
<evidence type="ECO:0000256" key="1">
    <source>
        <dbReference type="SAM" id="MobiDB-lite"/>
    </source>
</evidence>
<dbReference type="EMBL" id="BNCF01000004">
    <property type="protein sequence ID" value="GHE29691.1"/>
    <property type="molecule type" value="Genomic_DNA"/>
</dbReference>
<feature type="region of interest" description="Disordered" evidence="1">
    <location>
        <begin position="81"/>
        <end position="168"/>
    </location>
</feature>
<gene>
    <name evidence="3" type="ORF">GCM10007167_09330</name>
</gene>
<keyword evidence="2" id="KW-0472">Membrane</keyword>
<keyword evidence="2" id="KW-0812">Transmembrane</keyword>
<feature type="compositionally biased region" description="Low complexity" evidence="1">
    <location>
        <begin position="137"/>
        <end position="168"/>
    </location>
</feature>
<evidence type="ECO:0000256" key="2">
    <source>
        <dbReference type="SAM" id="Phobius"/>
    </source>
</evidence>
<reference evidence="3" key="1">
    <citation type="journal article" date="2014" name="Int. J. Syst. Evol. Microbiol.">
        <title>Complete genome sequence of Corynebacterium casei LMG S-19264T (=DSM 44701T), isolated from a smear-ripened cheese.</title>
        <authorList>
            <consortium name="US DOE Joint Genome Institute (JGI-PGF)"/>
            <person name="Walter F."/>
            <person name="Albersmeier A."/>
            <person name="Kalinowski J."/>
            <person name="Ruckert C."/>
        </authorList>
    </citation>
    <scope>NUCLEOTIDE SEQUENCE</scope>
    <source>
        <strain evidence="3">KCTC 32020</strain>
    </source>
</reference>
<dbReference type="RefSeq" id="WP_189766606.1">
    <property type="nucleotide sequence ID" value="NZ_BNCF01000004.1"/>
</dbReference>
<feature type="transmembrane region" description="Helical" evidence="2">
    <location>
        <begin position="56"/>
        <end position="76"/>
    </location>
</feature>
<dbReference type="Proteomes" id="UP000636453">
    <property type="component" value="Unassembled WGS sequence"/>
</dbReference>
<keyword evidence="4" id="KW-1185">Reference proteome</keyword>
<evidence type="ECO:0000313" key="4">
    <source>
        <dbReference type="Proteomes" id="UP000636453"/>
    </source>
</evidence>
<organism evidence="3 4">
    <name type="scientific">Vulcaniibacterium thermophilum</name>
    <dbReference type="NCBI Taxonomy" id="1169913"/>
    <lineage>
        <taxon>Bacteria</taxon>
        <taxon>Pseudomonadati</taxon>
        <taxon>Pseudomonadota</taxon>
        <taxon>Gammaproteobacteria</taxon>
        <taxon>Lysobacterales</taxon>
        <taxon>Lysobacteraceae</taxon>
        <taxon>Vulcaniibacterium</taxon>
    </lineage>
</organism>
<proteinExistence type="predicted"/>
<feature type="compositionally biased region" description="Low complexity" evidence="1">
    <location>
        <begin position="85"/>
        <end position="101"/>
    </location>
</feature>
<dbReference type="AlphaFoldDB" id="A0A918YY94"/>
<comment type="caution">
    <text evidence="3">The sequence shown here is derived from an EMBL/GenBank/DDBJ whole genome shotgun (WGS) entry which is preliminary data.</text>
</comment>
<keyword evidence="2" id="KW-1133">Transmembrane helix</keyword>
<name>A0A918YY94_9GAMM</name>
<accession>A0A918YY94</accession>
<sequence>MPDADRHPERLPPACWNEAFAALPLEAPDEAQRARIVATLQARTGLRLGRTRARRLPWAVGGALAAGIALALVVAWPPPPPASPSPVAARPSTPRRTAPAAVESPVRAPAERRASTGIASAQRVDSGPALPPRRARPAAAATRGAQVPPALPQPAATRTATAASPSDSDALIRLQRESAQLEALVMLARNDRVASAPAAVMASELDDRVASIDAALTDPQLGETERRQLWQQRVEALRELAGLEGTQRWLAANGESYDGALVSVD</sequence>
<evidence type="ECO:0000313" key="3">
    <source>
        <dbReference type="EMBL" id="GHE29691.1"/>
    </source>
</evidence>
<reference evidence="3" key="2">
    <citation type="submission" date="2020-09" db="EMBL/GenBank/DDBJ databases">
        <authorList>
            <person name="Sun Q."/>
            <person name="Kim S."/>
        </authorList>
    </citation>
    <scope>NUCLEOTIDE SEQUENCE</scope>
    <source>
        <strain evidence="3">KCTC 32020</strain>
    </source>
</reference>